<dbReference type="EMBL" id="KI673400">
    <property type="protein sequence ID" value="ETL38114.1"/>
    <property type="molecule type" value="Genomic_DNA"/>
</dbReference>
<organism evidence="2">
    <name type="scientific">Phytophthora nicotianae</name>
    <name type="common">Potato buckeye rot agent</name>
    <name type="synonym">Phytophthora parasitica</name>
    <dbReference type="NCBI Taxonomy" id="4792"/>
    <lineage>
        <taxon>Eukaryota</taxon>
        <taxon>Sar</taxon>
        <taxon>Stramenopiles</taxon>
        <taxon>Oomycota</taxon>
        <taxon>Peronosporomycetes</taxon>
        <taxon>Peronosporales</taxon>
        <taxon>Peronosporaceae</taxon>
        <taxon>Phytophthora</taxon>
    </lineage>
</organism>
<reference evidence="2" key="1">
    <citation type="submission" date="2013-11" db="EMBL/GenBank/DDBJ databases">
        <title>The Genome Sequence of Phytophthora parasitica CJ05E6.</title>
        <authorList>
            <consortium name="The Broad Institute Genomics Platform"/>
            <person name="Russ C."/>
            <person name="Tyler B."/>
            <person name="Panabieres F."/>
            <person name="Shan W."/>
            <person name="Tripathy S."/>
            <person name="Grunwald N."/>
            <person name="Machado M."/>
            <person name="Johnson C.S."/>
            <person name="Arredondo F."/>
            <person name="Hong C."/>
            <person name="Coffey M."/>
            <person name="Young S.K."/>
            <person name="Zeng Q."/>
            <person name="Gargeya S."/>
            <person name="Fitzgerald M."/>
            <person name="Abouelleil A."/>
            <person name="Alvarado L."/>
            <person name="Chapman S.B."/>
            <person name="Gainer-Dewar J."/>
            <person name="Goldberg J."/>
            <person name="Griggs A."/>
            <person name="Gujja S."/>
            <person name="Hansen M."/>
            <person name="Howarth C."/>
            <person name="Imamovic A."/>
            <person name="Ireland A."/>
            <person name="Larimer J."/>
            <person name="McCowan C."/>
            <person name="Murphy C."/>
            <person name="Pearson M."/>
            <person name="Poon T.W."/>
            <person name="Priest M."/>
            <person name="Roberts A."/>
            <person name="Saif S."/>
            <person name="Shea T."/>
            <person name="Sykes S."/>
            <person name="Wortman J."/>
            <person name="Nusbaum C."/>
            <person name="Birren B."/>
        </authorList>
    </citation>
    <scope>NUCLEOTIDE SEQUENCE [LARGE SCALE GENOMIC DNA]</scope>
    <source>
        <strain evidence="2">CJ05E6</strain>
    </source>
</reference>
<sequence length="309" mass="32983">MASLVTTDTCIFGRVVIGNGREASTGCNAVRITITTPNIATNIASIVTATINAVAFIVSVASDAATTFTAVVSGASPAAPPAFALLAGPPPPALTTAPSSPLIDTSVASDVSGESILNHLKELYCGTLFSSSDEESEEEDSEDPRAARPPSPTPSASGLFDDDSDEETELHPANGRINHYGPAALWDYSVPAKIEQLHDVRGESPLRWFLVEWQSTPLQLSWIWEEHLDKRFARRMDQVIQWRDDLCPGVFANYYKKNFTCLDQASPAGGCFMGAFRAALFHLGDTGLASTATELCVGGGDLSTSYQYC</sequence>
<dbReference type="Proteomes" id="UP000053864">
    <property type="component" value="Unassembled WGS sequence"/>
</dbReference>
<gene>
    <name evidence="2" type="ORF">L916_10279</name>
</gene>
<accession>W2IVD3</accession>
<dbReference type="AlphaFoldDB" id="W2IVD3"/>
<evidence type="ECO:0000313" key="2">
    <source>
        <dbReference type="EMBL" id="ETL38114.1"/>
    </source>
</evidence>
<name>W2IVD3_PHYNI</name>
<proteinExistence type="predicted"/>
<protein>
    <submittedName>
        <fullName evidence="2">Uncharacterized protein</fullName>
    </submittedName>
</protein>
<dbReference type="VEuPathDB" id="FungiDB:PPTG_02012"/>
<feature type="region of interest" description="Disordered" evidence="1">
    <location>
        <begin position="131"/>
        <end position="176"/>
    </location>
</feature>
<feature type="compositionally biased region" description="Acidic residues" evidence="1">
    <location>
        <begin position="132"/>
        <end position="142"/>
    </location>
</feature>
<evidence type="ECO:0000256" key="1">
    <source>
        <dbReference type="SAM" id="MobiDB-lite"/>
    </source>
</evidence>